<dbReference type="Proteomes" id="UP000626092">
    <property type="component" value="Unassembled WGS sequence"/>
</dbReference>
<organism evidence="1 2">
    <name type="scientific">Rhododendron simsii</name>
    <name type="common">Sims's rhododendron</name>
    <dbReference type="NCBI Taxonomy" id="118357"/>
    <lineage>
        <taxon>Eukaryota</taxon>
        <taxon>Viridiplantae</taxon>
        <taxon>Streptophyta</taxon>
        <taxon>Embryophyta</taxon>
        <taxon>Tracheophyta</taxon>
        <taxon>Spermatophyta</taxon>
        <taxon>Magnoliopsida</taxon>
        <taxon>eudicotyledons</taxon>
        <taxon>Gunneridae</taxon>
        <taxon>Pentapetalae</taxon>
        <taxon>asterids</taxon>
        <taxon>Ericales</taxon>
        <taxon>Ericaceae</taxon>
        <taxon>Ericoideae</taxon>
        <taxon>Rhodoreae</taxon>
        <taxon>Rhododendron</taxon>
    </lineage>
</organism>
<comment type="caution">
    <text evidence="1">The sequence shown here is derived from an EMBL/GenBank/DDBJ whole genome shotgun (WGS) entry which is preliminary data.</text>
</comment>
<dbReference type="EMBL" id="WJXA01000002">
    <property type="protein sequence ID" value="KAF7149849.1"/>
    <property type="molecule type" value="Genomic_DNA"/>
</dbReference>
<name>A0A834LVN5_RHOSS</name>
<evidence type="ECO:0000313" key="2">
    <source>
        <dbReference type="Proteomes" id="UP000626092"/>
    </source>
</evidence>
<dbReference type="AlphaFoldDB" id="A0A834LVN5"/>
<proteinExistence type="predicted"/>
<dbReference type="OrthoDB" id="4327079at2759"/>
<reference evidence="1" key="1">
    <citation type="submission" date="2019-11" db="EMBL/GenBank/DDBJ databases">
        <authorList>
            <person name="Liu Y."/>
            <person name="Hou J."/>
            <person name="Li T.-Q."/>
            <person name="Guan C.-H."/>
            <person name="Wu X."/>
            <person name="Wu H.-Z."/>
            <person name="Ling F."/>
            <person name="Zhang R."/>
            <person name="Shi X.-G."/>
            <person name="Ren J.-P."/>
            <person name="Chen E.-F."/>
            <person name="Sun J.-M."/>
        </authorList>
    </citation>
    <scope>NUCLEOTIDE SEQUENCE</scope>
    <source>
        <strain evidence="1">Adult_tree_wgs_1</strain>
        <tissue evidence="1">Leaves</tissue>
    </source>
</reference>
<sequence>MFGLPKGSSTKFRLQDVHSNGPVLDDVLLSDPGVNFDDYPISYWLVNLALSFRKVHDMTVQVFSVKKVFLAEKLWVLHLPSLLRRMISDAIENEKVVSKSIKIYNVDRAVCGRIAGVVAKNSNELLGLLLMNAKTGSSKGSSILKEWDRYLPPFWQFVPPSEEDTTEACSEFEKTAPGQVSFQSA</sequence>
<keyword evidence="2" id="KW-1185">Reference proteome</keyword>
<gene>
    <name evidence="1" type="ORF">RHSIM_Rhsim02G0157800</name>
</gene>
<accession>A0A834LVN5</accession>
<protein>
    <submittedName>
        <fullName evidence="1">Uncharacterized protein</fullName>
    </submittedName>
</protein>
<evidence type="ECO:0000313" key="1">
    <source>
        <dbReference type="EMBL" id="KAF7149849.1"/>
    </source>
</evidence>